<sequence>MYKRQAPACGFRVENDFSFSGGTKHTARPRQRWGFETRSQTEMCETDFKDFSFCAMEGRA</sequence>
<protein>
    <submittedName>
        <fullName evidence="1">Uncharacterized protein</fullName>
    </submittedName>
</protein>
<accession>A0A653FW27</accession>
<reference evidence="2" key="1">
    <citation type="submission" date="2019-06" db="EMBL/GenBank/DDBJ databases">
        <authorList>
            <person name="Petit M.-A."/>
            <person name="Lossouarn J."/>
        </authorList>
    </citation>
    <scope>NUCLEOTIDE SEQUENCE [LARGE SCALE GENOMIC DNA]</scope>
</reference>
<name>A0A653FW27_9CAUD</name>
<dbReference type="EMBL" id="LR597637">
    <property type="protein sequence ID" value="VUF53723.1"/>
    <property type="molecule type" value="Genomic_DNA"/>
</dbReference>
<proteinExistence type="predicted"/>
<dbReference type="KEGG" id="vg:55806673"/>
<dbReference type="GeneID" id="55806673"/>
<evidence type="ECO:0000313" key="2">
    <source>
        <dbReference type="Proteomes" id="UP000426006"/>
    </source>
</evidence>
<evidence type="ECO:0000313" key="1">
    <source>
        <dbReference type="EMBL" id="VUF53723.1"/>
    </source>
</evidence>
<keyword evidence="2" id="KW-1185">Reference proteome</keyword>
<dbReference type="RefSeq" id="YP_009877482.1">
    <property type="nucleotide sequence ID" value="NC_049392.1"/>
</dbReference>
<organism evidence="1 2">
    <name type="scientific">Escherichia phage ESSI2_ev239</name>
    <dbReference type="NCBI Taxonomy" id="2695847"/>
    <lineage>
        <taxon>Viruses</taxon>
        <taxon>Duplodnaviria</taxon>
        <taxon>Heunggongvirae</taxon>
        <taxon>Uroviricota</taxon>
        <taxon>Caudoviricetes</taxon>
        <taxon>Peduoviridae</taxon>
        <taxon>Evevirus</taxon>
        <taxon>Evevirus ev239</taxon>
    </lineage>
</organism>
<dbReference type="Proteomes" id="UP000426006">
    <property type="component" value="Chromosome"/>
</dbReference>